<dbReference type="PANTHER" id="PTHR43673:SF10">
    <property type="entry name" value="NADH DEHYDROGENASE_NAD(P)H NITROREDUCTASE XCC3605-RELATED"/>
    <property type="match status" value="1"/>
</dbReference>
<gene>
    <name evidence="4" type="ORF">FB558_5042</name>
</gene>
<dbReference type="CDD" id="cd02062">
    <property type="entry name" value="Nitro_FMN_reductase"/>
    <property type="match status" value="1"/>
</dbReference>
<dbReference type="InterPro" id="IPR029479">
    <property type="entry name" value="Nitroreductase"/>
</dbReference>
<evidence type="ECO:0000259" key="3">
    <source>
        <dbReference type="Pfam" id="PF00881"/>
    </source>
</evidence>
<feature type="domain" description="Nitroreductase" evidence="3">
    <location>
        <begin position="69"/>
        <end position="149"/>
    </location>
</feature>
<name>A0A543DIX8_9PSEU</name>
<dbReference type="Gene3D" id="3.40.109.10">
    <property type="entry name" value="NADH Oxidase"/>
    <property type="match status" value="1"/>
</dbReference>
<dbReference type="SUPFAM" id="SSF55469">
    <property type="entry name" value="FMN-dependent nitroreductase-like"/>
    <property type="match status" value="1"/>
</dbReference>
<dbReference type="InterPro" id="IPR000415">
    <property type="entry name" value="Nitroreductase-like"/>
</dbReference>
<evidence type="ECO:0000256" key="1">
    <source>
        <dbReference type="ARBA" id="ARBA00007118"/>
    </source>
</evidence>
<evidence type="ECO:0000256" key="2">
    <source>
        <dbReference type="ARBA" id="ARBA00023002"/>
    </source>
</evidence>
<dbReference type="Proteomes" id="UP000315677">
    <property type="component" value="Unassembled WGS sequence"/>
</dbReference>
<dbReference type="Pfam" id="PF00881">
    <property type="entry name" value="Nitroreductase"/>
    <property type="match status" value="2"/>
</dbReference>
<dbReference type="RefSeq" id="WP_142057368.1">
    <property type="nucleotide sequence ID" value="NZ_VFPA01000003.1"/>
</dbReference>
<sequence length="172" mass="18551">MADLELATLRRLVAARAVRTFADRPVPDETVRAIIDVARWTGSARNRQPWRFAVVTDPRTRSALARLGAYAEHLRGAPCVLALLAADDGRRDTGFDVGRVAQSVVMAATTAGLGCCPATLCPDENVERAGRLLGAPDGWQVRWCFSLGYPGQAPRGRSAVPTGRRSVDDLLL</sequence>
<evidence type="ECO:0000313" key="4">
    <source>
        <dbReference type="EMBL" id="TQM09290.1"/>
    </source>
</evidence>
<proteinExistence type="inferred from homology"/>
<dbReference type="PANTHER" id="PTHR43673">
    <property type="entry name" value="NAD(P)H NITROREDUCTASE YDGI-RELATED"/>
    <property type="match status" value="1"/>
</dbReference>
<keyword evidence="5" id="KW-1185">Reference proteome</keyword>
<dbReference type="EMBL" id="VFPA01000003">
    <property type="protein sequence ID" value="TQM09290.1"/>
    <property type="molecule type" value="Genomic_DNA"/>
</dbReference>
<dbReference type="OrthoDB" id="9802510at2"/>
<protein>
    <submittedName>
        <fullName evidence="4">Nitroreductase</fullName>
    </submittedName>
</protein>
<keyword evidence="2" id="KW-0560">Oxidoreductase</keyword>
<comment type="similarity">
    <text evidence="1">Belongs to the nitroreductase family.</text>
</comment>
<accession>A0A543DIX8</accession>
<reference evidence="4 5" key="1">
    <citation type="submission" date="2019-06" db="EMBL/GenBank/DDBJ databases">
        <title>Sequencing the genomes of 1000 actinobacteria strains.</title>
        <authorList>
            <person name="Klenk H.-P."/>
        </authorList>
    </citation>
    <scope>NUCLEOTIDE SEQUENCE [LARGE SCALE GENOMIC DNA]</scope>
    <source>
        <strain evidence="4 5">DSM 45301</strain>
    </source>
</reference>
<organism evidence="4 5">
    <name type="scientific">Pseudonocardia kunmingensis</name>
    <dbReference type="NCBI Taxonomy" id="630975"/>
    <lineage>
        <taxon>Bacteria</taxon>
        <taxon>Bacillati</taxon>
        <taxon>Actinomycetota</taxon>
        <taxon>Actinomycetes</taxon>
        <taxon>Pseudonocardiales</taxon>
        <taxon>Pseudonocardiaceae</taxon>
        <taxon>Pseudonocardia</taxon>
    </lineage>
</organism>
<evidence type="ECO:0000313" key="5">
    <source>
        <dbReference type="Proteomes" id="UP000315677"/>
    </source>
</evidence>
<dbReference type="AlphaFoldDB" id="A0A543DIX8"/>
<dbReference type="GO" id="GO:0016491">
    <property type="term" value="F:oxidoreductase activity"/>
    <property type="evidence" value="ECO:0007669"/>
    <property type="project" value="UniProtKB-KW"/>
</dbReference>
<feature type="domain" description="Nitroreductase" evidence="3">
    <location>
        <begin position="16"/>
        <end position="65"/>
    </location>
</feature>
<comment type="caution">
    <text evidence="4">The sequence shown here is derived from an EMBL/GenBank/DDBJ whole genome shotgun (WGS) entry which is preliminary data.</text>
</comment>